<feature type="region of interest" description="Disordered" evidence="1">
    <location>
        <begin position="667"/>
        <end position="688"/>
    </location>
</feature>
<dbReference type="InterPro" id="IPR013815">
    <property type="entry name" value="ATP_grasp_subdomain_1"/>
</dbReference>
<gene>
    <name evidence="4" type="ORF">GIY30_19635</name>
</gene>
<dbReference type="Gene3D" id="3.50.30.10">
    <property type="entry name" value="Phosphohistidine domain"/>
    <property type="match status" value="1"/>
</dbReference>
<sequence length="805" mass="85859">MTATTLEFDDVTDDRFGGKAAGLAELRRIGLAVPVGFIVADVSQPETLEAAVRRFTAMRAAGATPVAVRSSAVGEDGDSHSFAGQYDTVLGVDTEAAFLAAVQHCAASVHSRRASSYGGEHHATMNVVVQQMIDARAAGVVFTADPTSGRRDLVVVDAVAGLGDALVDGSTSPEHIILDHSGTPILHEVATQQVLVDAEIDDVVSGALRAAQHWGRPMDLEWAIDRAGRLWWLQARPITTLPGDLTEMDSPVAGANHVYTRCNIGEMMPGAFCPLTASVSGFAIDYAMQMIQVVARAQPNYEQPWLQVGYFSGHMFLNLTEGTALSSGILGNSLEQFSTSICGRVIDELEPAPPQPFLRKLTNTIRLSTHALSVGPAVGRLDEQIAQFRVPAGDDPRLILRELESGVEQYCDVTLTHVRSSSRAAVAANVLESVLIRQALEQGRTEDDGRAEANRLLAGAADVESAIMLAELDAVVHTIAADAAGANRFRRAAPDAAVTDLRATPSAAGIALQQFLSRHGHRGYRELCMRDPSWADDPAGLGAMMQVMLRSARDGAARRPDTSNPEPTSRTIRLLARLAQRGARGREETKSKMALMAYRLKRGYHHLGEVLSATGRLPDADLVFFFDRSELSQVVGSGDITELVQRAGKRREALAFQQALDFDDVSVGRPTPRVTAPPRGATGDRLVGRPAGRGTVEGVVRVAKTIADARDVERGDILVAPVTDVGWTPYFTVIAALVTDIGSSVSHGAVVAREYGLPCVVNTLVATQVLTTGDRVRVDGDRGVVERLPDSAVSAPDITSPGGNR</sequence>
<name>A0A6L7GY11_9ACTN</name>
<evidence type="ECO:0000259" key="2">
    <source>
        <dbReference type="Pfam" id="PF00391"/>
    </source>
</evidence>
<dbReference type="AlphaFoldDB" id="A0A6L7GY11"/>
<dbReference type="Pfam" id="PF01326">
    <property type="entry name" value="PPDK_N"/>
    <property type="match status" value="2"/>
</dbReference>
<dbReference type="InterPro" id="IPR008279">
    <property type="entry name" value="PEP-util_enz_mobile_dom"/>
</dbReference>
<keyword evidence="5" id="KW-1185">Reference proteome</keyword>
<dbReference type="RefSeq" id="WP_160903755.1">
    <property type="nucleotide sequence ID" value="NZ_CP102850.1"/>
</dbReference>
<dbReference type="InterPro" id="IPR051549">
    <property type="entry name" value="PEP_Utilizing_Enz"/>
</dbReference>
<dbReference type="PANTHER" id="PTHR43615:SF1">
    <property type="entry name" value="PPDK_N DOMAIN-CONTAINING PROTEIN"/>
    <property type="match status" value="1"/>
</dbReference>
<dbReference type="SUPFAM" id="SSF56059">
    <property type="entry name" value="Glutathione synthetase ATP-binding domain-like"/>
    <property type="match status" value="1"/>
</dbReference>
<protein>
    <submittedName>
        <fullName evidence="4">Pyruvate, water dikinase</fullName>
    </submittedName>
</protein>
<dbReference type="EMBL" id="WMBR01000006">
    <property type="protein sequence ID" value="MXP23555.1"/>
    <property type="molecule type" value="Genomic_DNA"/>
</dbReference>
<dbReference type="Gene3D" id="3.30.1490.20">
    <property type="entry name" value="ATP-grasp fold, A domain"/>
    <property type="match status" value="1"/>
</dbReference>
<dbReference type="PANTHER" id="PTHR43615">
    <property type="entry name" value="PHOSPHOENOLPYRUVATE SYNTHASE-RELATED"/>
    <property type="match status" value="1"/>
</dbReference>
<dbReference type="Gene3D" id="3.30.470.20">
    <property type="entry name" value="ATP-grasp fold, B domain"/>
    <property type="match status" value="2"/>
</dbReference>
<evidence type="ECO:0000256" key="1">
    <source>
        <dbReference type="SAM" id="MobiDB-lite"/>
    </source>
</evidence>
<evidence type="ECO:0000313" key="5">
    <source>
        <dbReference type="Proteomes" id="UP000475545"/>
    </source>
</evidence>
<dbReference type="InterPro" id="IPR002192">
    <property type="entry name" value="PPDK_AMP/ATP-bd"/>
</dbReference>
<keyword evidence="4" id="KW-0670">Pyruvate</keyword>
<dbReference type="SUPFAM" id="SSF52009">
    <property type="entry name" value="Phosphohistidine domain"/>
    <property type="match status" value="1"/>
</dbReference>
<dbReference type="GO" id="GO:0016301">
    <property type="term" value="F:kinase activity"/>
    <property type="evidence" value="ECO:0007669"/>
    <property type="project" value="UniProtKB-KW"/>
</dbReference>
<proteinExistence type="predicted"/>
<keyword evidence="4" id="KW-0808">Transferase</keyword>
<feature type="domain" description="Pyruvate phosphate dikinase AMP/ATP-binding" evidence="3">
    <location>
        <begin position="188"/>
        <end position="242"/>
    </location>
</feature>
<evidence type="ECO:0000313" key="4">
    <source>
        <dbReference type="EMBL" id="MXP23555.1"/>
    </source>
</evidence>
<feature type="domain" description="Pyruvate phosphate dikinase AMP/ATP-binding" evidence="3">
    <location>
        <begin position="41"/>
        <end position="187"/>
    </location>
</feature>
<dbReference type="GO" id="GO:0005524">
    <property type="term" value="F:ATP binding"/>
    <property type="evidence" value="ECO:0007669"/>
    <property type="project" value="InterPro"/>
</dbReference>
<comment type="caution">
    <text evidence="4">The sequence shown here is derived from an EMBL/GenBank/DDBJ whole genome shotgun (WGS) entry which is preliminary data.</text>
</comment>
<feature type="domain" description="PEP-utilising enzyme mobile" evidence="2">
    <location>
        <begin position="713"/>
        <end position="783"/>
    </location>
</feature>
<reference evidence="4 5" key="1">
    <citation type="submission" date="2019-11" db="EMBL/GenBank/DDBJ databases">
        <title>Gordonia sp. nov., a novel actinobacterium isolated from mangrove soil in Hainan.</title>
        <authorList>
            <person name="Huang X."/>
            <person name="Xie Y."/>
            <person name="Chu X."/>
            <person name="Xiao K."/>
        </authorList>
    </citation>
    <scope>NUCLEOTIDE SEQUENCE [LARGE SCALE GENOMIC DNA]</scope>
    <source>
        <strain evidence="4 5">HNM0687</strain>
    </source>
</reference>
<dbReference type="Proteomes" id="UP000475545">
    <property type="component" value="Unassembled WGS sequence"/>
</dbReference>
<evidence type="ECO:0000259" key="3">
    <source>
        <dbReference type="Pfam" id="PF01326"/>
    </source>
</evidence>
<dbReference type="InterPro" id="IPR036637">
    <property type="entry name" value="Phosphohistidine_dom_sf"/>
</dbReference>
<accession>A0A6L7GY11</accession>
<organism evidence="4 5">
    <name type="scientific">Gordonia mangrovi</name>
    <dbReference type="NCBI Taxonomy" id="2665643"/>
    <lineage>
        <taxon>Bacteria</taxon>
        <taxon>Bacillati</taxon>
        <taxon>Actinomycetota</taxon>
        <taxon>Actinomycetes</taxon>
        <taxon>Mycobacteriales</taxon>
        <taxon>Gordoniaceae</taxon>
        <taxon>Gordonia</taxon>
    </lineage>
</organism>
<keyword evidence="4" id="KW-0418">Kinase</keyword>
<dbReference type="Pfam" id="PF00391">
    <property type="entry name" value="PEP-utilizers"/>
    <property type="match status" value="1"/>
</dbReference>